<dbReference type="InParanoid" id="A0A0C2ZDQ7"/>
<gene>
    <name evidence="1" type="ORF">SCLCIDRAFT_979429</name>
</gene>
<dbReference type="HOGENOM" id="CLU_2279168_0_0_1"/>
<organism evidence="1 2">
    <name type="scientific">Scleroderma citrinum Foug A</name>
    <dbReference type="NCBI Taxonomy" id="1036808"/>
    <lineage>
        <taxon>Eukaryota</taxon>
        <taxon>Fungi</taxon>
        <taxon>Dikarya</taxon>
        <taxon>Basidiomycota</taxon>
        <taxon>Agaricomycotina</taxon>
        <taxon>Agaricomycetes</taxon>
        <taxon>Agaricomycetidae</taxon>
        <taxon>Boletales</taxon>
        <taxon>Sclerodermatineae</taxon>
        <taxon>Sclerodermataceae</taxon>
        <taxon>Scleroderma</taxon>
    </lineage>
</organism>
<reference evidence="2" key="2">
    <citation type="submission" date="2015-01" db="EMBL/GenBank/DDBJ databases">
        <title>Evolutionary Origins and Diversification of the Mycorrhizal Mutualists.</title>
        <authorList>
            <consortium name="DOE Joint Genome Institute"/>
            <consortium name="Mycorrhizal Genomics Consortium"/>
            <person name="Kohler A."/>
            <person name="Kuo A."/>
            <person name="Nagy L.G."/>
            <person name="Floudas D."/>
            <person name="Copeland A."/>
            <person name="Barry K.W."/>
            <person name="Cichocki N."/>
            <person name="Veneault-Fourrey C."/>
            <person name="LaButti K."/>
            <person name="Lindquist E.A."/>
            <person name="Lipzen A."/>
            <person name="Lundell T."/>
            <person name="Morin E."/>
            <person name="Murat C."/>
            <person name="Riley R."/>
            <person name="Ohm R."/>
            <person name="Sun H."/>
            <person name="Tunlid A."/>
            <person name="Henrissat B."/>
            <person name="Grigoriev I.V."/>
            <person name="Hibbett D.S."/>
            <person name="Martin F."/>
        </authorList>
    </citation>
    <scope>NUCLEOTIDE SEQUENCE [LARGE SCALE GENOMIC DNA]</scope>
    <source>
        <strain evidence="2">Foug A</strain>
    </source>
</reference>
<dbReference type="AlphaFoldDB" id="A0A0C2ZDQ7"/>
<proteinExistence type="predicted"/>
<evidence type="ECO:0000313" key="2">
    <source>
        <dbReference type="Proteomes" id="UP000053989"/>
    </source>
</evidence>
<name>A0A0C2ZDQ7_9AGAM</name>
<dbReference type="EMBL" id="KN822068">
    <property type="protein sequence ID" value="KIM59918.1"/>
    <property type="molecule type" value="Genomic_DNA"/>
</dbReference>
<sequence length="102" mass="10886">MTSLPLGCLGRCILGLPDGRLGIGLCQKYLANEITQSTYEILDKLGTGVSARLVKSGKRCLGPTRAISISMVSPLSSLLFPSPRDAYLKTMASSTLPMRTIL</sequence>
<dbReference type="Proteomes" id="UP000053989">
    <property type="component" value="Unassembled WGS sequence"/>
</dbReference>
<keyword evidence="2" id="KW-1185">Reference proteome</keyword>
<reference evidence="1 2" key="1">
    <citation type="submission" date="2014-04" db="EMBL/GenBank/DDBJ databases">
        <authorList>
            <consortium name="DOE Joint Genome Institute"/>
            <person name="Kuo A."/>
            <person name="Kohler A."/>
            <person name="Nagy L.G."/>
            <person name="Floudas D."/>
            <person name="Copeland A."/>
            <person name="Barry K.W."/>
            <person name="Cichocki N."/>
            <person name="Veneault-Fourrey C."/>
            <person name="LaButti K."/>
            <person name="Lindquist E.A."/>
            <person name="Lipzen A."/>
            <person name="Lundell T."/>
            <person name="Morin E."/>
            <person name="Murat C."/>
            <person name="Sun H."/>
            <person name="Tunlid A."/>
            <person name="Henrissat B."/>
            <person name="Grigoriev I.V."/>
            <person name="Hibbett D.S."/>
            <person name="Martin F."/>
            <person name="Nordberg H.P."/>
            <person name="Cantor M.N."/>
            <person name="Hua S.X."/>
        </authorList>
    </citation>
    <scope>NUCLEOTIDE SEQUENCE [LARGE SCALE GENOMIC DNA]</scope>
    <source>
        <strain evidence="1 2">Foug A</strain>
    </source>
</reference>
<protein>
    <submittedName>
        <fullName evidence="1">Uncharacterized protein</fullName>
    </submittedName>
</protein>
<accession>A0A0C2ZDQ7</accession>
<evidence type="ECO:0000313" key="1">
    <source>
        <dbReference type="EMBL" id="KIM59918.1"/>
    </source>
</evidence>